<dbReference type="Pfam" id="PF01019">
    <property type="entry name" value="G_glu_transpept"/>
    <property type="match status" value="1"/>
</dbReference>
<gene>
    <name evidence="11" type="primary">ggt</name>
    <name evidence="11" type="ORF">MOV08_10700</name>
</gene>
<dbReference type="InterPro" id="IPR043137">
    <property type="entry name" value="GGT_ssub_C"/>
</dbReference>
<comment type="catalytic activity">
    <reaction evidence="2 9">
        <text>glutathione + H2O = L-cysteinylglycine + L-glutamate</text>
        <dbReference type="Rhea" id="RHEA:28807"/>
        <dbReference type="ChEBI" id="CHEBI:15377"/>
        <dbReference type="ChEBI" id="CHEBI:29985"/>
        <dbReference type="ChEBI" id="CHEBI:57925"/>
        <dbReference type="ChEBI" id="CHEBI:61694"/>
        <dbReference type="EC" id="3.4.19.13"/>
    </reaction>
</comment>
<comment type="catalytic activity">
    <reaction evidence="8 9">
        <text>an N-terminal (5-L-glutamyl)-[peptide] + an alpha-amino acid = 5-L-glutamyl amino acid + an N-terminal L-alpha-aminoacyl-[peptide]</text>
        <dbReference type="Rhea" id="RHEA:23904"/>
        <dbReference type="Rhea" id="RHEA-COMP:9780"/>
        <dbReference type="Rhea" id="RHEA-COMP:9795"/>
        <dbReference type="ChEBI" id="CHEBI:77644"/>
        <dbReference type="ChEBI" id="CHEBI:78597"/>
        <dbReference type="ChEBI" id="CHEBI:78599"/>
        <dbReference type="ChEBI" id="CHEBI:78608"/>
        <dbReference type="EC" id="2.3.2.2"/>
    </reaction>
</comment>
<keyword evidence="10" id="KW-0732">Signal</keyword>
<proteinExistence type="inferred from homology"/>
<dbReference type="PRINTS" id="PR01210">
    <property type="entry name" value="GGTRANSPTASE"/>
</dbReference>
<evidence type="ECO:0000256" key="9">
    <source>
        <dbReference type="RuleBase" id="RU368036"/>
    </source>
</evidence>
<name>A0ABY8A6Y8_9ACTN</name>
<dbReference type="InterPro" id="IPR000101">
    <property type="entry name" value="GGT_peptidase"/>
</dbReference>
<evidence type="ECO:0000313" key="12">
    <source>
        <dbReference type="Proteomes" id="UP001218629"/>
    </source>
</evidence>
<evidence type="ECO:0000256" key="10">
    <source>
        <dbReference type="SAM" id="SignalP"/>
    </source>
</evidence>
<dbReference type="RefSeq" id="WP_275307235.1">
    <property type="nucleotide sequence ID" value="NZ_CP095749.1"/>
</dbReference>
<comment type="PTM">
    <text evidence="9">Cleaved by autocatalysis into a large and a small subunit.</text>
</comment>
<feature type="chain" id="PRO_5045151164" description="Glutathione hydrolase proenzyme" evidence="10">
    <location>
        <begin position="23"/>
        <end position="607"/>
    </location>
</feature>
<dbReference type="Gene3D" id="1.10.246.130">
    <property type="match status" value="1"/>
</dbReference>
<evidence type="ECO:0000256" key="4">
    <source>
        <dbReference type="ARBA" id="ARBA00022679"/>
    </source>
</evidence>
<dbReference type="PANTHER" id="PTHR43199:SF1">
    <property type="entry name" value="GLUTATHIONE HYDROLASE PROENZYME"/>
    <property type="match status" value="1"/>
</dbReference>
<dbReference type="EC" id="3.4.19.13" evidence="9"/>
<sequence>MSNARRLTVLGVTAALAGSLMAVPAAARTAAPRPGPAAPGSTPAKTPVAVGYGGAVASVDADASAAGIAVLRKGGNAVDAAVATAAALGVTEPYSAGVGGGGYFVYYDARTKTIRTLDGRETAPRTATKDLFLENGKPIPFDDAVTSGLSIGTPGTPATWDSALKKWGSRSLAQVLKPAEQLAAKGFTVDPTFRKQTADNEARFRDFPATAALFLPGGKLPVVGSTLKNPDLARTYQELGRKGVGALYHGAIGRDVVRTVQRPPVRAGSTRKIRPGALTTADLAAYRTLGHAPTHTTYRGLDVYGIAPSSSGGTSVAEALNILEKSDLSHLTEKQFLHRYIEASRIAFADRGRWVGDPAYENVPVKGLTSKRFAASRECLINDGKALTSPLAPGDPRHPTPCGTTGPAAPTTYEGENTTHLTVADKWGNIVSYTLTIEQTGGSGITVPGRGFLLNNELTDFSFAPANPAVHDPNLPGPGKRPRSSISPTIVLRHGTPVLALGSPGGATIITTVLQTLVNHLDRGMPLVDAIAAPRASQRNAAATELEPALWDSPLRGQLEALGHSFKLNPEIGAATGVQRLPDGRWLAAAEKVRRGGGSAMVVHPAP</sequence>
<evidence type="ECO:0000256" key="7">
    <source>
        <dbReference type="ARBA" id="ARBA00023315"/>
    </source>
</evidence>
<evidence type="ECO:0000256" key="5">
    <source>
        <dbReference type="ARBA" id="ARBA00022801"/>
    </source>
</evidence>
<dbReference type="Gene3D" id="3.60.20.40">
    <property type="match status" value="1"/>
</dbReference>
<protein>
    <recommendedName>
        <fullName evidence="9">Glutathione hydrolase proenzyme</fullName>
        <ecNumber evidence="9">2.3.2.2</ecNumber>
        <ecNumber evidence="9">3.4.19.13</ecNumber>
    </recommendedName>
    <component>
        <recommendedName>
            <fullName evidence="9">Glutathione hydrolase large chain</fullName>
        </recommendedName>
    </component>
    <component>
        <recommendedName>
            <fullName evidence="9">Glutathione hydrolase small chain</fullName>
        </recommendedName>
    </component>
</protein>
<evidence type="ECO:0000256" key="6">
    <source>
        <dbReference type="ARBA" id="ARBA00023145"/>
    </source>
</evidence>
<keyword evidence="5 9" id="KW-0378">Hydrolase</keyword>
<dbReference type="EC" id="2.3.2.2" evidence="9"/>
<keyword evidence="12" id="KW-1185">Reference proteome</keyword>
<reference evidence="11 12" key="1">
    <citation type="submission" date="2022-03" db="EMBL/GenBank/DDBJ databases">
        <title>Streptomyces yunnanensis P86,complete genome.</title>
        <authorList>
            <person name="Chen S."/>
            <person name="Zhang Q."/>
        </authorList>
    </citation>
    <scope>NUCLEOTIDE SEQUENCE [LARGE SCALE GENOMIC DNA]</scope>
    <source>
        <strain evidence="11 12">P86</strain>
    </source>
</reference>
<keyword evidence="9" id="KW-0317">Glutathione biosynthesis</keyword>
<comment type="subunit">
    <text evidence="9">This enzyme consists of two polypeptide chains, which are synthesized in precursor form from a single polypeptide.</text>
</comment>
<comment type="catalytic activity">
    <reaction evidence="1 9">
        <text>an S-substituted glutathione + H2O = an S-substituted L-cysteinylglycine + L-glutamate</text>
        <dbReference type="Rhea" id="RHEA:59468"/>
        <dbReference type="ChEBI" id="CHEBI:15377"/>
        <dbReference type="ChEBI" id="CHEBI:29985"/>
        <dbReference type="ChEBI" id="CHEBI:90779"/>
        <dbReference type="ChEBI" id="CHEBI:143103"/>
        <dbReference type="EC" id="3.4.19.13"/>
    </reaction>
</comment>
<organism evidence="11 12">
    <name type="scientific">Streptomyces yunnanensis</name>
    <dbReference type="NCBI Taxonomy" id="156453"/>
    <lineage>
        <taxon>Bacteria</taxon>
        <taxon>Bacillati</taxon>
        <taxon>Actinomycetota</taxon>
        <taxon>Actinomycetes</taxon>
        <taxon>Kitasatosporales</taxon>
        <taxon>Streptomycetaceae</taxon>
        <taxon>Streptomyces</taxon>
    </lineage>
</organism>
<dbReference type="NCBIfam" id="TIGR00066">
    <property type="entry name" value="g_glut_trans"/>
    <property type="match status" value="1"/>
</dbReference>
<comment type="similarity">
    <text evidence="3 9">Belongs to the gamma-glutamyltransferase family.</text>
</comment>
<accession>A0ABY8A6Y8</accession>
<evidence type="ECO:0000256" key="1">
    <source>
        <dbReference type="ARBA" id="ARBA00001049"/>
    </source>
</evidence>
<evidence type="ECO:0000256" key="3">
    <source>
        <dbReference type="ARBA" id="ARBA00009381"/>
    </source>
</evidence>
<dbReference type="EMBL" id="CP095749">
    <property type="protein sequence ID" value="WEB39690.1"/>
    <property type="molecule type" value="Genomic_DNA"/>
</dbReference>
<evidence type="ECO:0000256" key="8">
    <source>
        <dbReference type="ARBA" id="ARBA00047417"/>
    </source>
</evidence>
<keyword evidence="7 9" id="KW-0012">Acyltransferase</keyword>
<dbReference type="InterPro" id="IPR043138">
    <property type="entry name" value="GGT_lsub"/>
</dbReference>
<feature type="signal peptide" evidence="10">
    <location>
        <begin position="1"/>
        <end position="22"/>
    </location>
</feature>
<dbReference type="InterPro" id="IPR051792">
    <property type="entry name" value="GGT_bact"/>
</dbReference>
<dbReference type="GO" id="GO:0103068">
    <property type="term" value="F:leukotriene C4 gamma-glutamyl transferase activity"/>
    <property type="evidence" value="ECO:0007669"/>
    <property type="project" value="UniProtKB-EC"/>
</dbReference>
<dbReference type="SUPFAM" id="SSF56235">
    <property type="entry name" value="N-terminal nucleophile aminohydrolases (Ntn hydrolases)"/>
    <property type="match status" value="1"/>
</dbReference>
<evidence type="ECO:0000313" key="11">
    <source>
        <dbReference type="EMBL" id="WEB39690.1"/>
    </source>
</evidence>
<dbReference type="InterPro" id="IPR029055">
    <property type="entry name" value="Ntn_hydrolases_N"/>
</dbReference>
<dbReference type="PANTHER" id="PTHR43199">
    <property type="entry name" value="GLUTATHIONE HYDROLASE"/>
    <property type="match status" value="1"/>
</dbReference>
<comment type="pathway">
    <text evidence="9">Sulfur metabolism; glutathione metabolism.</text>
</comment>
<keyword evidence="6 9" id="KW-0865">Zymogen</keyword>
<keyword evidence="4 9" id="KW-0808">Transferase</keyword>
<evidence type="ECO:0000256" key="2">
    <source>
        <dbReference type="ARBA" id="ARBA00001089"/>
    </source>
</evidence>
<dbReference type="Proteomes" id="UP001218629">
    <property type="component" value="Chromosome"/>
</dbReference>